<dbReference type="InterPro" id="IPR050855">
    <property type="entry name" value="NDM-1-like"/>
</dbReference>
<evidence type="ECO:0000313" key="3">
    <source>
        <dbReference type="EMBL" id="GGP21609.1"/>
    </source>
</evidence>
<feature type="domain" description="Metallo-beta-lactamase" evidence="2">
    <location>
        <begin position="49"/>
        <end position="254"/>
    </location>
</feature>
<dbReference type="PANTHER" id="PTHR42951:SF4">
    <property type="entry name" value="ACYL-COENZYME A THIOESTERASE MBLAC2"/>
    <property type="match status" value="1"/>
</dbReference>
<organism evidence="3 4">
    <name type="scientific">Silvimonas iriomotensis</name>
    <dbReference type="NCBI Taxonomy" id="449662"/>
    <lineage>
        <taxon>Bacteria</taxon>
        <taxon>Pseudomonadati</taxon>
        <taxon>Pseudomonadota</taxon>
        <taxon>Betaproteobacteria</taxon>
        <taxon>Neisseriales</taxon>
        <taxon>Chitinibacteraceae</taxon>
        <taxon>Silvimonas</taxon>
    </lineage>
</organism>
<dbReference type="EMBL" id="BMLX01000002">
    <property type="protein sequence ID" value="GGP21609.1"/>
    <property type="molecule type" value="Genomic_DNA"/>
</dbReference>
<protein>
    <submittedName>
        <fullName evidence="3">MBL fold metallo-hydrolase</fullName>
    </submittedName>
</protein>
<evidence type="ECO:0000313" key="4">
    <source>
        <dbReference type="Proteomes" id="UP000637267"/>
    </source>
</evidence>
<sequence length="283" mass="31875">MNVPTETAAKPQPWGSGRPYPIAARWYERLTLENGVTRFWEPHVHPLEQANFWHICGRDRDLLIDSGMGIVPLRPSFPDLFGSKEVIALATHTHIDHIGAVHEFEQRWVHEAEARQMAHPSGVTTLVCADIHPQLAALFVAAGYPPFDELLIDAMPHAGYDPRQYRLRGAEPTHLVRDKDIIDLGDRRFEIIQLPGHSPGSICVWEAATATLYSGDLIYDGPLVYEGPGMDLDIYAQSLRRLKAMPIQTVHAGHDPSFGRERLVEIIDTYLRRWGMSDQVQPA</sequence>
<dbReference type="PANTHER" id="PTHR42951">
    <property type="entry name" value="METALLO-BETA-LACTAMASE DOMAIN-CONTAINING"/>
    <property type="match status" value="1"/>
</dbReference>
<comment type="similarity">
    <text evidence="1">Belongs to the metallo-beta-lactamase superfamily. Class-B beta-lactamase family.</text>
</comment>
<evidence type="ECO:0000256" key="1">
    <source>
        <dbReference type="ARBA" id="ARBA00005250"/>
    </source>
</evidence>
<name>A0ABQ2PA15_9NEIS</name>
<comment type="caution">
    <text evidence="3">The sequence shown here is derived from an EMBL/GenBank/DDBJ whole genome shotgun (WGS) entry which is preliminary data.</text>
</comment>
<keyword evidence="4" id="KW-1185">Reference proteome</keyword>
<reference evidence="4" key="1">
    <citation type="journal article" date="2019" name="Int. J. Syst. Evol. Microbiol.">
        <title>The Global Catalogue of Microorganisms (GCM) 10K type strain sequencing project: providing services to taxonomists for standard genome sequencing and annotation.</title>
        <authorList>
            <consortium name="The Broad Institute Genomics Platform"/>
            <consortium name="The Broad Institute Genome Sequencing Center for Infectious Disease"/>
            <person name="Wu L."/>
            <person name="Ma J."/>
        </authorList>
    </citation>
    <scope>NUCLEOTIDE SEQUENCE [LARGE SCALE GENOMIC DNA]</scope>
    <source>
        <strain evidence="4">CGMCC 1.8859</strain>
    </source>
</reference>
<dbReference type="InterPro" id="IPR036866">
    <property type="entry name" value="RibonucZ/Hydroxyglut_hydro"/>
</dbReference>
<dbReference type="SUPFAM" id="SSF56281">
    <property type="entry name" value="Metallo-hydrolase/oxidoreductase"/>
    <property type="match status" value="1"/>
</dbReference>
<gene>
    <name evidence="3" type="ORF">GCM10010970_21330</name>
</gene>
<dbReference type="RefSeq" id="WP_188704306.1">
    <property type="nucleotide sequence ID" value="NZ_BMLX01000002.1"/>
</dbReference>
<accession>A0ABQ2PA15</accession>
<proteinExistence type="inferred from homology"/>
<dbReference type="InterPro" id="IPR001279">
    <property type="entry name" value="Metallo-B-lactamas"/>
</dbReference>
<dbReference type="SMART" id="SM00849">
    <property type="entry name" value="Lactamase_B"/>
    <property type="match status" value="1"/>
</dbReference>
<dbReference type="Gene3D" id="3.60.15.10">
    <property type="entry name" value="Ribonuclease Z/Hydroxyacylglutathione hydrolase-like"/>
    <property type="match status" value="1"/>
</dbReference>
<dbReference type="Pfam" id="PF00753">
    <property type="entry name" value="Lactamase_B"/>
    <property type="match status" value="1"/>
</dbReference>
<evidence type="ECO:0000259" key="2">
    <source>
        <dbReference type="SMART" id="SM00849"/>
    </source>
</evidence>
<dbReference type="Proteomes" id="UP000637267">
    <property type="component" value="Unassembled WGS sequence"/>
</dbReference>